<evidence type="ECO:0000313" key="2">
    <source>
        <dbReference type="EMBL" id="GFO26291.1"/>
    </source>
</evidence>
<evidence type="ECO:0000313" key="3">
    <source>
        <dbReference type="Proteomes" id="UP000735302"/>
    </source>
</evidence>
<sequence length="100" mass="11586">MNVRFFEARPTNRQSSDVPPSWTKRVYGDTQPMPTWTISHRTCNIGSLCLAWTSERRKEHGKKTALYVSPAKLVDPPSYLLTWLTDSRDARHKLTGTQYF</sequence>
<protein>
    <submittedName>
        <fullName evidence="2">Uncharacterized protein</fullName>
    </submittedName>
</protein>
<evidence type="ECO:0000256" key="1">
    <source>
        <dbReference type="SAM" id="MobiDB-lite"/>
    </source>
</evidence>
<dbReference type="AlphaFoldDB" id="A0AAV4BSU3"/>
<gene>
    <name evidence="2" type="ORF">PoB_005279600</name>
</gene>
<accession>A0AAV4BSU3</accession>
<keyword evidence="3" id="KW-1185">Reference proteome</keyword>
<dbReference type="Proteomes" id="UP000735302">
    <property type="component" value="Unassembled WGS sequence"/>
</dbReference>
<proteinExistence type="predicted"/>
<name>A0AAV4BSU3_9GAST</name>
<comment type="caution">
    <text evidence="2">The sequence shown here is derived from an EMBL/GenBank/DDBJ whole genome shotgun (WGS) entry which is preliminary data.</text>
</comment>
<feature type="region of interest" description="Disordered" evidence="1">
    <location>
        <begin position="1"/>
        <end position="24"/>
    </location>
</feature>
<organism evidence="2 3">
    <name type="scientific">Plakobranchus ocellatus</name>
    <dbReference type="NCBI Taxonomy" id="259542"/>
    <lineage>
        <taxon>Eukaryota</taxon>
        <taxon>Metazoa</taxon>
        <taxon>Spiralia</taxon>
        <taxon>Lophotrochozoa</taxon>
        <taxon>Mollusca</taxon>
        <taxon>Gastropoda</taxon>
        <taxon>Heterobranchia</taxon>
        <taxon>Euthyneura</taxon>
        <taxon>Panpulmonata</taxon>
        <taxon>Sacoglossa</taxon>
        <taxon>Placobranchoidea</taxon>
        <taxon>Plakobranchidae</taxon>
        <taxon>Plakobranchus</taxon>
    </lineage>
</organism>
<reference evidence="2 3" key="1">
    <citation type="journal article" date="2021" name="Elife">
        <title>Chloroplast acquisition without the gene transfer in kleptoplastic sea slugs, Plakobranchus ocellatus.</title>
        <authorList>
            <person name="Maeda T."/>
            <person name="Takahashi S."/>
            <person name="Yoshida T."/>
            <person name="Shimamura S."/>
            <person name="Takaki Y."/>
            <person name="Nagai Y."/>
            <person name="Toyoda A."/>
            <person name="Suzuki Y."/>
            <person name="Arimoto A."/>
            <person name="Ishii H."/>
            <person name="Satoh N."/>
            <person name="Nishiyama T."/>
            <person name="Hasebe M."/>
            <person name="Maruyama T."/>
            <person name="Minagawa J."/>
            <person name="Obokata J."/>
            <person name="Shigenobu S."/>
        </authorList>
    </citation>
    <scope>NUCLEOTIDE SEQUENCE [LARGE SCALE GENOMIC DNA]</scope>
</reference>
<dbReference type="EMBL" id="BLXT01005798">
    <property type="protein sequence ID" value="GFO26291.1"/>
    <property type="molecule type" value="Genomic_DNA"/>
</dbReference>